<gene>
    <name evidence="1" type="ORF">F0L74_32410</name>
</gene>
<accession>A0A5B2VQ51</accession>
<organism evidence="1 2">
    <name type="scientific">Chitinophaga agrisoli</name>
    <dbReference type="NCBI Taxonomy" id="2607653"/>
    <lineage>
        <taxon>Bacteria</taxon>
        <taxon>Pseudomonadati</taxon>
        <taxon>Bacteroidota</taxon>
        <taxon>Chitinophagia</taxon>
        <taxon>Chitinophagales</taxon>
        <taxon>Chitinophagaceae</taxon>
        <taxon>Chitinophaga</taxon>
    </lineage>
</organism>
<name>A0A5B2VQ51_9BACT</name>
<evidence type="ECO:0000313" key="1">
    <source>
        <dbReference type="EMBL" id="KAA2240840.1"/>
    </source>
</evidence>
<dbReference type="AlphaFoldDB" id="A0A5B2VQ51"/>
<dbReference type="GO" id="GO:0016853">
    <property type="term" value="F:isomerase activity"/>
    <property type="evidence" value="ECO:0007669"/>
    <property type="project" value="UniProtKB-KW"/>
</dbReference>
<comment type="caution">
    <text evidence="1">The sequence shown here is derived from an EMBL/GenBank/DDBJ whole genome shotgun (WGS) entry which is preliminary data.</text>
</comment>
<keyword evidence="1" id="KW-0413">Isomerase</keyword>
<dbReference type="InterPro" id="IPR036237">
    <property type="entry name" value="Xyl_isomerase-like_sf"/>
</dbReference>
<sequence length="403" mass="45733">MRTNHGHLTYCTNIHPGEGWDEHFKQLRQHIPLVKAVLSPSQPFGIGLRLSNKASLELSKEEQLTAFKQWLKEQDCYVFTMNGFPYGGFHHVKVKDQVHVPDWTQADRVIYTIRLFRLLAALLPEGMEGSISTSPLSYKFWARCEEEVNSVTESGTLNLLLVVEQLARIRRNGGPLLHIDIEPEPDGLLENSQEYIHWYFQRLLPAGIPFLEDKLGVTAAEAADMIKDHVQLCYDVCHFALAYEQPAQVLATMREHGLKIGKLQISAALKAALPAAGTPKRNAVIAAFRAFNEPIYLHQVLARTAAGIQHYPDLPEALADAENPQVLEWRSHFHVPLFIDHYGLLSATQEDIREVLALQQQQAFTAHMEVETYTWEVLPADLKLPMDQSIARELTWVKQQLEL</sequence>
<protein>
    <submittedName>
        <fullName evidence="1">Xylose isomerase</fullName>
    </submittedName>
</protein>
<dbReference type="SUPFAM" id="SSF51658">
    <property type="entry name" value="Xylose isomerase-like"/>
    <property type="match status" value="1"/>
</dbReference>
<reference evidence="1 2" key="2">
    <citation type="submission" date="2019-09" db="EMBL/GenBank/DDBJ databases">
        <authorList>
            <person name="Jin C."/>
        </authorList>
    </citation>
    <scope>NUCLEOTIDE SEQUENCE [LARGE SCALE GENOMIC DNA]</scope>
    <source>
        <strain evidence="1 2">BN140078</strain>
    </source>
</reference>
<dbReference type="Proteomes" id="UP000324611">
    <property type="component" value="Unassembled WGS sequence"/>
</dbReference>
<evidence type="ECO:0000313" key="2">
    <source>
        <dbReference type="Proteomes" id="UP000324611"/>
    </source>
</evidence>
<keyword evidence="2" id="KW-1185">Reference proteome</keyword>
<proteinExistence type="predicted"/>
<dbReference type="EMBL" id="VUOC01000004">
    <property type="protein sequence ID" value="KAA2240840.1"/>
    <property type="molecule type" value="Genomic_DNA"/>
</dbReference>
<dbReference type="RefSeq" id="WP_149842018.1">
    <property type="nucleotide sequence ID" value="NZ_VUOC01000004.1"/>
</dbReference>
<reference evidence="1 2" key="1">
    <citation type="submission" date="2019-09" db="EMBL/GenBank/DDBJ databases">
        <title>Chitinophaga ginsengihumi sp. nov., isolated from soil of ginseng rhizosphere.</title>
        <authorList>
            <person name="Lee J."/>
        </authorList>
    </citation>
    <scope>NUCLEOTIDE SEQUENCE [LARGE SCALE GENOMIC DNA]</scope>
    <source>
        <strain evidence="1 2">BN140078</strain>
    </source>
</reference>
<dbReference type="NCBIfam" id="NF035939">
    <property type="entry name" value="TIM_EboE"/>
    <property type="match status" value="1"/>
</dbReference>